<evidence type="ECO:0000256" key="6">
    <source>
        <dbReference type="ARBA" id="ARBA00023077"/>
    </source>
</evidence>
<reference evidence="15 16" key="1">
    <citation type="submission" date="2017-09" db="EMBL/GenBank/DDBJ databases">
        <title>Genomic, metabolic, and phenotypic characteristics of bacterial isolates from the natural microbiome of the model nematode Caenorhabditis elegans.</title>
        <authorList>
            <person name="Zimmermann J."/>
            <person name="Obeng N."/>
            <person name="Yang W."/>
            <person name="Obeng O."/>
            <person name="Kissoyan K."/>
            <person name="Pees B."/>
            <person name="Dirksen P."/>
            <person name="Hoppner M."/>
            <person name="Franke A."/>
            <person name="Rosenstiel P."/>
            <person name="Leippe M."/>
            <person name="Dierking K."/>
            <person name="Kaleta C."/>
            <person name="Schulenburg H."/>
        </authorList>
    </citation>
    <scope>NUCLEOTIDE SEQUENCE [LARGE SCALE GENOMIC DNA]</scope>
    <source>
        <strain evidence="15 16">MYb117</strain>
    </source>
</reference>
<dbReference type="GO" id="GO:0009279">
    <property type="term" value="C:cell outer membrane"/>
    <property type="evidence" value="ECO:0007669"/>
    <property type="project" value="UniProtKB-SubCell"/>
</dbReference>
<evidence type="ECO:0000259" key="14">
    <source>
        <dbReference type="Pfam" id="PF07715"/>
    </source>
</evidence>
<keyword evidence="12" id="KW-0732">Signal</keyword>
<keyword evidence="6 11" id="KW-0798">TonB box</keyword>
<protein>
    <submittedName>
        <fullName evidence="15">TonB-dependent siderophore receptor</fullName>
    </submittedName>
</protein>
<dbReference type="RefSeq" id="WP_105698039.1">
    <property type="nucleotide sequence ID" value="NZ_CP159260.1"/>
</dbReference>
<evidence type="ECO:0000256" key="9">
    <source>
        <dbReference type="ARBA" id="ARBA00023237"/>
    </source>
</evidence>
<keyword evidence="4 10" id="KW-1134">Transmembrane beta strand</keyword>
<dbReference type="GO" id="GO:0015891">
    <property type="term" value="P:siderophore transport"/>
    <property type="evidence" value="ECO:0007669"/>
    <property type="project" value="InterPro"/>
</dbReference>
<dbReference type="GO" id="GO:0015344">
    <property type="term" value="F:siderophore uptake transmembrane transporter activity"/>
    <property type="evidence" value="ECO:0007669"/>
    <property type="project" value="TreeGrafter"/>
</dbReference>
<feature type="signal peptide" evidence="12">
    <location>
        <begin position="1"/>
        <end position="28"/>
    </location>
</feature>
<keyword evidence="5 10" id="KW-0812">Transmembrane</keyword>
<dbReference type="Pfam" id="PF07715">
    <property type="entry name" value="Plug"/>
    <property type="match status" value="1"/>
</dbReference>
<dbReference type="CDD" id="cd01347">
    <property type="entry name" value="ligand_gated_channel"/>
    <property type="match status" value="1"/>
</dbReference>
<evidence type="ECO:0000256" key="3">
    <source>
        <dbReference type="ARBA" id="ARBA00022448"/>
    </source>
</evidence>
<keyword evidence="9 10" id="KW-0998">Cell outer membrane</keyword>
<evidence type="ECO:0000256" key="12">
    <source>
        <dbReference type="SAM" id="SignalP"/>
    </source>
</evidence>
<evidence type="ECO:0000256" key="1">
    <source>
        <dbReference type="ARBA" id="ARBA00004571"/>
    </source>
</evidence>
<dbReference type="InterPro" id="IPR037066">
    <property type="entry name" value="Plug_dom_sf"/>
</dbReference>
<dbReference type="Pfam" id="PF00593">
    <property type="entry name" value="TonB_dep_Rec_b-barrel"/>
    <property type="match status" value="1"/>
</dbReference>
<dbReference type="STRING" id="1282356.H045_10830"/>
<comment type="similarity">
    <text evidence="2 10 11">Belongs to the TonB-dependent receptor family.</text>
</comment>
<dbReference type="InterPro" id="IPR012910">
    <property type="entry name" value="Plug_dom"/>
</dbReference>
<keyword evidence="7 10" id="KW-0472">Membrane</keyword>
<dbReference type="PROSITE" id="PS52016">
    <property type="entry name" value="TONB_DEPENDENT_REC_3"/>
    <property type="match status" value="1"/>
</dbReference>
<evidence type="ECO:0000256" key="7">
    <source>
        <dbReference type="ARBA" id="ARBA00023136"/>
    </source>
</evidence>
<dbReference type="InterPro" id="IPR036942">
    <property type="entry name" value="Beta-barrel_TonB_sf"/>
</dbReference>
<comment type="caution">
    <text evidence="15">The sequence shown here is derived from an EMBL/GenBank/DDBJ whole genome shotgun (WGS) entry which is preliminary data.</text>
</comment>
<gene>
    <name evidence="15" type="ORF">CQZ99_18205</name>
</gene>
<feature type="domain" description="TonB-dependent receptor plug" evidence="14">
    <location>
        <begin position="61"/>
        <end position="160"/>
    </location>
</feature>
<proteinExistence type="inferred from homology"/>
<keyword evidence="3 10" id="KW-0813">Transport</keyword>
<evidence type="ECO:0000256" key="5">
    <source>
        <dbReference type="ARBA" id="ARBA00022692"/>
    </source>
</evidence>
<feature type="domain" description="TonB-dependent receptor-like beta-barrel" evidence="13">
    <location>
        <begin position="230"/>
        <end position="682"/>
    </location>
</feature>
<dbReference type="Gene3D" id="2.170.130.10">
    <property type="entry name" value="TonB-dependent receptor, plug domain"/>
    <property type="match status" value="1"/>
</dbReference>
<sequence>MVLRFRPVVTSRFALGLLLSGGIGTSFAAELELPEVKIQGQDESGYRSDTASVSGFGEAPLLDTPASINVINAALIKDQQARLLSEVLRNDASVGDSYAPIGYYENFVVRGFSLNAASSYKINGRTITGEQNVALENKQQVEVLKGLAGLQSGISEPSGVINYVTKRPEDVRSVTVSTDDRGSGYMAADVGGWFGSEQQFGLRANVAHEDLNSYVEHANGQRDFVSLAFDWNISPDAVLQLDAEYQNKQQRSVPGYQLLGGSEVPSNASPKKLLGHQSGSKQVGIDSLNLNGKFEYRFNDQWKGNVSAARSKVVIDDYSSFAYGCFYVTGCEAATFSPTGDYDVYDYRSPDDTRRDDEVQAAMTGLFNTGSLGHELTFGTSAFRRVVDKRKSVNEYIGSTNINVDSPTFTPTDVPLNDKHRRLDSRQYGLFVTDRIRFNEQWQTIIGGREVRLDEKAFDKNGDQERHTQRYEFLPQASLIYKPVENISLYTSYSKGLSLGGEAPWTATNDGETLAPTTSRQIEAGVKYDWHRMSFTAAVFQTRQAYQYAKPDGTGLFNYVQQGEQKNTGVELSANGWATERLQIATSVAAIRARVTGSGTSDYEGHQAINVPKLRASVYADYALPWVNGLAVLGGVQYSAKKYADRTGNVEVGDYAVVNVGSRYTTKVDGYETVLRLSVDNLFDKRYWRDVGEYMGDDYLFQGAPLTARLSATVNF</sequence>
<dbReference type="AlphaFoldDB" id="A0A2S9EIY6"/>
<dbReference type="InterPro" id="IPR010105">
    <property type="entry name" value="TonB_sidphr_rcpt"/>
</dbReference>
<evidence type="ECO:0000256" key="2">
    <source>
        <dbReference type="ARBA" id="ARBA00009810"/>
    </source>
</evidence>
<keyword evidence="8 15" id="KW-0675">Receptor</keyword>
<evidence type="ECO:0000256" key="10">
    <source>
        <dbReference type="PROSITE-ProRule" id="PRU01360"/>
    </source>
</evidence>
<evidence type="ECO:0000256" key="11">
    <source>
        <dbReference type="RuleBase" id="RU003357"/>
    </source>
</evidence>
<evidence type="ECO:0000313" key="16">
    <source>
        <dbReference type="Proteomes" id="UP000238045"/>
    </source>
</evidence>
<dbReference type="InterPro" id="IPR000531">
    <property type="entry name" value="Beta-barrel_TonB"/>
</dbReference>
<dbReference type="InterPro" id="IPR039426">
    <property type="entry name" value="TonB-dep_rcpt-like"/>
</dbReference>
<dbReference type="PANTHER" id="PTHR32552:SF83">
    <property type="entry name" value="BLR3904 PROTEIN"/>
    <property type="match status" value="1"/>
</dbReference>
<evidence type="ECO:0000256" key="8">
    <source>
        <dbReference type="ARBA" id="ARBA00023170"/>
    </source>
</evidence>
<evidence type="ECO:0000256" key="4">
    <source>
        <dbReference type="ARBA" id="ARBA00022452"/>
    </source>
</evidence>
<evidence type="ECO:0000313" key="15">
    <source>
        <dbReference type="EMBL" id="PRC15207.1"/>
    </source>
</evidence>
<dbReference type="SUPFAM" id="SSF56935">
    <property type="entry name" value="Porins"/>
    <property type="match status" value="1"/>
</dbReference>
<dbReference type="EMBL" id="PCQL01000020">
    <property type="protein sequence ID" value="PRC15207.1"/>
    <property type="molecule type" value="Genomic_DNA"/>
</dbReference>
<name>A0A2S9EIY6_9PSED</name>
<dbReference type="GO" id="GO:0038023">
    <property type="term" value="F:signaling receptor activity"/>
    <property type="evidence" value="ECO:0007669"/>
    <property type="project" value="InterPro"/>
</dbReference>
<dbReference type="PANTHER" id="PTHR32552">
    <property type="entry name" value="FERRICHROME IRON RECEPTOR-RELATED"/>
    <property type="match status" value="1"/>
</dbReference>
<organism evidence="15 16">
    <name type="scientific">Pseudomonas poae</name>
    <dbReference type="NCBI Taxonomy" id="200451"/>
    <lineage>
        <taxon>Bacteria</taxon>
        <taxon>Pseudomonadati</taxon>
        <taxon>Pseudomonadota</taxon>
        <taxon>Gammaproteobacteria</taxon>
        <taxon>Pseudomonadales</taxon>
        <taxon>Pseudomonadaceae</taxon>
        <taxon>Pseudomonas</taxon>
    </lineage>
</organism>
<evidence type="ECO:0000259" key="13">
    <source>
        <dbReference type="Pfam" id="PF00593"/>
    </source>
</evidence>
<dbReference type="NCBIfam" id="TIGR01783">
    <property type="entry name" value="TonB-siderophor"/>
    <property type="match status" value="1"/>
</dbReference>
<accession>A0A2S9EIY6</accession>
<feature type="chain" id="PRO_5015540996" evidence="12">
    <location>
        <begin position="29"/>
        <end position="716"/>
    </location>
</feature>
<dbReference type="Proteomes" id="UP000238045">
    <property type="component" value="Unassembled WGS sequence"/>
</dbReference>
<keyword evidence="16" id="KW-1185">Reference proteome</keyword>
<comment type="subcellular location">
    <subcellularLocation>
        <location evidence="1 10">Cell outer membrane</location>
        <topology evidence="1 10">Multi-pass membrane protein</topology>
    </subcellularLocation>
</comment>
<dbReference type="Gene3D" id="2.40.170.20">
    <property type="entry name" value="TonB-dependent receptor, beta-barrel domain"/>
    <property type="match status" value="1"/>
</dbReference>